<dbReference type="InterPro" id="IPR038573">
    <property type="entry name" value="BrnT_sf"/>
</dbReference>
<dbReference type="Gene3D" id="3.10.450.530">
    <property type="entry name" value="Ribonuclease toxin, BrnT, of type II toxin-antitoxin system"/>
    <property type="match status" value="1"/>
</dbReference>
<dbReference type="InterPro" id="IPR007460">
    <property type="entry name" value="BrnT_toxin"/>
</dbReference>
<sequence length="116" mass="13074">MKFDWDSKKAAANIRKHGVSCEEAGTVFGDPMALTFNDPDHSTGEMHFLTFGITRTNQCVIVSYTEWQGITESLALAKCVSKKEIFMKTTKSSSDDMRSKYKRDDLGVGVRGKHYR</sequence>
<comment type="caution">
    <text evidence="1">The sequence shown here is derived from an EMBL/GenBank/DDBJ whole genome shotgun (WGS) entry which is preliminary data.</text>
</comment>
<dbReference type="AlphaFoldDB" id="A0A839HH34"/>
<reference evidence="1 2" key="1">
    <citation type="journal article" date="2020" name="Arch. Microbiol.">
        <title>The genome sequence of the giant phototrophic gammaproteobacterium Thiospirillum jenense gives insight into its physiological properties and phylogenetic relationships.</title>
        <authorList>
            <person name="Imhoff J.F."/>
            <person name="Meyer T.E."/>
            <person name="Kyndt J.A."/>
        </authorList>
    </citation>
    <scope>NUCLEOTIDE SEQUENCE [LARGE SCALE GENOMIC DNA]</scope>
    <source>
        <strain evidence="1 2">DSM 216</strain>
    </source>
</reference>
<keyword evidence="2" id="KW-1185">Reference proteome</keyword>
<dbReference type="Pfam" id="PF04365">
    <property type="entry name" value="BrnT_toxin"/>
    <property type="match status" value="1"/>
</dbReference>
<protein>
    <submittedName>
        <fullName evidence="1">BrnT family toxin</fullName>
    </submittedName>
</protein>
<proteinExistence type="predicted"/>
<dbReference type="RefSeq" id="WP_182584884.1">
    <property type="nucleotide sequence ID" value="NZ_JABVCQ010000043.1"/>
</dbReference>
<evidence type="ECO:0000313" key="1">
    <source>
        <dbReference type="EMBL" id="MBB1127260.1"/>
    </source>
</evidence>
<gene>
    <name evidence="1" type="ORF">HUK38_13665</name>
</gene>
<dbReference type="EMBL" id="JABVCQ010000043">
    <property type="protein sequence ID" value="MBB1127260.1"/>
    <property type="molecule type" value="Genomic_DNA"/>
</dbReference>
<name>A0A839HH34_9GAMM</name>
<accession>A0A839HH34</accession>
<evidence type="ECO:0000313" key="2">
    <source>
        <dbReference type="Proteomes" id="UP000548632"/>
    </source>
</evidence>
<dbReference type="Proteomes" id="UP000548632">
    <property type="component" value="Unassembled WGS sequence"/>
</dbReference>
<feature type="non-terminal residue" evidence="1">
    <location>
        <position position="116"/>
    </location>
</feature>
<organism evidence="1 2">
    <name type="scientific">Thiospirillum jenense</name>
    <dbReference type="NCBI Taxonomy" id="1653858"/>
    <lineage>
        <taxon>Bacteria</taxon>
        <taxon>Pseudomonadati</taxon>
        <taxon>Pseudomonadota</taxon>
        <taxon>Gammaproteobacteria</taxon>
        <taxon>Chromatiales</taxon>
        <taxon>Chromatiaceae</taxon>
        <taxon>Thiospirillum</taxon>
    </lineage>
</organism>